<dbReference type="Proteomes" id="UP000600171">
    <property type="component" value="Unassembled WGS sequence"/>
</dbReference>
<dbReference type="NCBIfam" id="TIGR00835">
    <property type="entry name" value="agcS"/>
    <property type="match status" value="1"/>
</dbReference>
<dbReference type="GO" id="GO:0005886">
    <property type="term" value="C:plasma membrane"/>
    <property type="evidence" value="ECO:0007669"/>
    <property type="project" value="UniProtKB-SubCell"/>
</dbReference>
<accession>A0A917IVA2</accession>
<reference evidence="11 12" key="1">
    <citation type="journal article" date="2014" name="Int. J. Syst. Evol. Microbiol.">
        <title>Complete genome sequence of Corynebacterium casei LMG S-19264T (=DSM 44701T), isolated from a smear-ripened cheese.</title>
        <authorList>
            <consortium name="US DOE Joint Genome Institute (JGI-PGF)"/>
            <person name="Walter F."/>
            <person name="Albersmeier A."/>
            <person name="Kalinowski J."/>
            <person name="Ruckert C."/>
        </authorList>
    </citation>
    <scope>NUCLEOTIDE SEQUENCE [LARGE SCALE GENOMIC DNA]</scope>
    <source>
        <strain evidence="11 12">CCM 8669</strain>
    </source>
</reference>
<feature type="compositionally biased region" description="Low complexity" evidence="10">
    <location>
        <begin position="500"/>
        <end position="523"/>
    </location>
</feature>
<dbReference type="PANTHER" id="PTHR30330">
    <property type="entry name" value="AGSS FAMILY TRANSPORTER, SODIUM-ALANINE"/>
    <property type="match status" value="1"/>
</dbReference>
<dbReference type="RefSeq" id="WP_188359966.1">
    <property type="nucleotide sequence ID" value="NZ_BMDC01000003.1"/>
</dbReference>
<feature type="transmembrane region" description="Helical" evidence="9">
    <location>
        <begin position="302"/>
        <end position="320"/>
    </location>
</feature>
<evidence type="ECO:0000256" key="10">
    <source>
        <dbReference type="SAM" id="MobiDB-lite"/>
    </source>
</evidence>
<comment type="subcellular location">
    <subcellularLocation>
        <location evidence="1 9">Cell membrane</location>
        <topology evidence="1 9">Multi-pass membrane protein</topology>
    </subcellularLocation>
</comment>
<dbReference type="PRINTS" id="PR00175">
    <property type="entry name" value="NAALASMPORT"/>
</dbReference>
<protein>
    <submittedName>
        <fullName evidence="11">Sodium:alanine symporter</fullName>
    </submittedName>
</protein>
<feature type="transmembrane region" description="Helical" evidence="9">
    <location>
        <begin position="12"/>
        <end position="35"/>
    </location>
</feature>
<keyword evidence="8 9" id="KW-0472">Membrane</keyword>
<dbReference type="AlphaFoldDB" id="A0A917IVA2"/>
<keyword evidence="5 9" id="KW-0812">Transmembrane</keyword>
<feature type="transmembrane region" description="Helical" evidence="9">
    <location>
        <begin position="240"/>
        <end position="265"/>
    </location>
</feature>
<feature type="transmembrane region" description="Helical" evidence="9">
    <location>
        <begin position="438"/>
        <end position="459"/>
    </location>
</feature>
<evidence type="ECO:0000256" key="6">
    <source>
        <dbReference type="ARBA" id="ARBA00022847"/>
    </source>
</evidence>
<dbReference type="Gene3D" id="1.20.1740.10">
    <property type="entry name" value="Amino acid/polyamine transporter I"/>
    <property type="match status" value="1"/>
</dbReference>
<keyword evidence="6 9" id="KW-0769">Symport</keyword>
<evidence type="ECO:0000313" key="11">
    <source>
        <dbReference type="EMBL" id="GGH64686.1"/>
    </source>
</evidence>
<name>A0A917IVA2_9MICC</name>
<gene>
    <name evidence="11" type="ORF">GCM10007359_17190</name>
</gene>
<feature type="region of interest" description="Disordered" evidence="10">
    <location>
        <begin position="500"/>
        <end position="531"/>
    </location>
</feature>
<proteinExistence type="inferred from homology"/>
<evidence type="ECO:0000256" key="7">
    <source>
        <dbReference type="ARBA" id="ARBA00022989"/>
    </source>
</evidence>
<dbReference type="EMBL" id="BMDC01000003">
    <property type="protein sequence ID" value="GGH64686.1"/>
    <property type="molecule type" value="Genomic_DNA"/>
</dbReference>
<evidence type="ECO:0000256" key="3">
    <source>
        <dbReference type="ARBA" id="ARBA00022448"/>
    </source>
</evidence>
<dbReference type="Pfam" id="PF01235">
    <property type="entry name" value="Na_Ala_symp"/>
    <property type="match status" value="1"/>
</dbReference>
<keyword evidence="7 9" id="KW-1133">Transmembrane helix</keyword>
<evidence type="ECO:0000256" key="5">
    <source>
        <dbReference type="ARBA" id="ARBA00022692"/>
    </source>
</evidence>
<feature type="transmembrane region" description="Helical" evidence="9">
    <location>
        <begin position="145"/>
        <end position="165"/>
    </location>
</feature>
<sequence>MSAFFETLNGLIWSPALVFLCLGAGIYFTIVTKFLQIRCIPDMLSQLKGGDKSENGISSFQSLMISLAGRVGVGNIAGVATAIAFGGPGAVFWMWAVALLGSATSFIECTLAQIYKEQDKDSGEYRGGPAYYIEKAYRHTKAAPLWLIYGIVFAVSMVLAMSYFMPAIQSNSVAAAIDQAWGFDVVWSGVFMTVILAIIVIGGVKRIANFASLVVPLMAVLYIAFAVVIMVVNFSQIPEVFGLIFSSAFNMNAGFGGMMGVAIMWGVKRGIYSNEAGQGTGPQSAAAAEVSHPAKQGFVQAFAVYVDTLFICSATAFMIISTDMYKVFEGESEEGVVRYAGSIADGIAVGPGYTQEALNTLLPGFGPSFIAFAIMFFGFTTVLAYYYMAEVNLYYFNRWIKSRVARRALIWIMRVLILWATFNGAISTSTDSWIFGDIGVGITAWLNVIAILILQVPALKALKDYTRQKKAGLDPVFDPEALGIRNADFWTARNAASSRAGSAPAGVASGSAAGSAAGSVAGSQRGDRPGE</sequence>
<evidence type="ECO:0000256" key="9">
    <source>
        <dbReference type="RuleBase" id="RU363064"/>
    </source>
</evidence>
<dbReference type="PANTHER" id="PTHR30330:SF7">
    <property type="entry name" value="SODIUM_PROTON-DEPENDENT ALANINE CARRIER PROTEIN YRBD-RELATED"/>
    <property type="match status" value="1"/>
</dbReference>
<organism evidence="11 12">
    <name type="scientific">Rothia aerolata</name>
    <dbReference type="NCBI Taxonomy" id="1812262"/>
    <lineage>
        <taxon>Bacteria</taxon>
        <taxon>Bacillati</taxon>
        <taxon>Actinomycetota</taxon>
        <taxon>Actinomycetes</taxon>
        <taxon>Micrococcales</taxon>
        <taxon>Micrococcaceae</taxon>
        <taxon>Rothia</taxon>
    </lineage>
</organism>
<dbReference type="FunFam" id="1.20.1740.10:FF:000004">
    <property type="entry name" value="Sodium:alanine symporter family protein"/>
    <property type="match status" value="1"/>
</dbReference>
<evidence type="ECO:0000256" key="2">
    <source>
        <dbReference type="ARBA" id="ARBA00009261"/>
    </source>
</evidence>
<keyword evidence="12" id="KW-1185">Reference proteome</keyword>
<feature type="transmembrane region" description="Helical" evidence="9">
    <location>
        <begin position="92"/>
        <end position="115"/>
    </location>
</feature>
<feature type="transmembrane region" description="Helical" evidence="9">
    <location>
        <begin position="369"/>
        <end position="387"/>
    </location>
</feature>
<evidence type="ECO:0000313" key="12">
    <source>
        <dbReference type="Proteomes" id="UP000600171"/>
    </source>
</evidence>
<keyword evidence="3 9" id="KW-0813">Transport</keyword>
<comment type="similarity">
    <text evidence="2 9">Belongs to the alanine or glycine:cation symporter (AGCS) (TC 2.A.25) family.</text>
</comment>
<keyword evidence="4 9" id="KW-1003">Cell membrane</keyword>
<evidence type="ECO:0000256" key="4">
    <source>
        <dbReference type="ARBA" id="ARBA00022475"/>
    </source>
</evidence>
<dbReference type="GO" id="GO:0005283">
    <property type="term" value="F:amino acid:sodium symporter activity"/>
    <property type="evidence" value="ECO:0007669"/>
    <property type="project" value="InterPro"/>
</dbReference>
<evidence type="ECO:0000256" key="1">
    <source>
        <dbReference type="ARBA" id="ARBA00004651"/>
    </source>
</evidence>
<feature type="transmembrane region" description="Helical" evidence="9">
    <location>
        <begin position="67"/>
        <end position="86"/>
    </location>
</feature>
<comment type="caution">
    <text evidence="11">The sequence shown here is derived from an EMBL/GenBank/DDBJ whole genome shotgun (WGS) entry which is preliminary data.</text>
</comment>
<evidence type="ECO:0000256" key="8">
    <source>
        <dbReference type="ARBA" id="ARBA00023136"/>
    </source>
</evidence>
<feature type="transmembrane region" description="Helical" evidence="9">
    <location>
        <begin position="408"/>
        <end position="426"/>
    </location>
</feature>
<dbReference type="InterPro" id="IPR001463">
    <property type="entry name" value="Na/Ala_symport"/>
</dbReference>
<feature type="transmembrane region" description="Helical" evidence="9">
    <location>
        <begin position="185"/>
        <end position="204"/>
    </location>
</feature>
<feature type="transmembrane region" description="Helical" evidence="9">
    <location>
        <begin position="211"/>
        <end position="234"/>
    </location>
</feature>